<sequence>MTTTPNTTIGAGATTHGAALPAPGGHTRLPRRALRVGPLSVVLRPLAIGVNLALLAALVVLFCLEIGLGDYPMSIPEVLAVLAGGGTRAQQFIVHDLRLPRALTALLIGVALAIAGALTQSVSRNPLASPDILGITAGASAAAVALLVLGGGGAFVGALAMLGLPLAALAGALATGAAIYLLSWRRGVEGYRLILVGIGINAMLVAVTGWVMVSGDINDVSRAQVWLNGSVASANWSAVWPLAVAVAVLGAIALAGTFTLGVLRLGDENAASLGIRLQAAQGAMLLVAVVLAAVATAAAGPVGFVALAAPQIAVRLTRASGPPVVASALTGAVLVVGADLIARTVLPVELPVGIVTSALGGPFLLYLLVRNNRKVTA</sequence>
<dbReference type="EMBL" id="APMY01000109">
    <property type="protein sequence ID" value="EOM75048.1"/>
    <property type="molecule type" value="Genomic_DNA"/>
</dbReference>
<feature type="region of interest" description="Disordered" evidence="8">
    <location>
        <begin position="1"/>
        <end position="25"/>
    </location>
</feature>
<feature type="transmembrane region" description="Helical" evidence="9">
    <location>
        <begin position="102"/>
        <end position="120"/>
    </location>
</feature>
<evidence type="ECO:0000256" key="1">
    <source>
        <dbReference type="ARBA" id="ARBA00004651"/>
    </source>
</evidence>
<feature type="transmembrane region" description="Helical" evidence="9">
    <location>
        <begin position="193"/>
        <end position="213"/>
    </location>
</feature>
<feature type="transmembrane region" description="Helical" evidence="9">
    <location>
        <begin position="162"/>
        <end position="181"/>
    </location>
</feature>
<organism evidence="10 11">
    <name type="scientific">Rhodococcus rhodnii LMG 5362</name>
    <dbReference type="NCBI Taxonomy" id="1273125"/>
    <lineage>
        <taxon>Bacteria</taxon>
        <taxon>Bacillati</taxon>
        <taxon>Actinomycetota</taxon>
        <taxon>Actinomycetes</taxon>
        <taxon>Mycobacteriales</taxon>
        <taxon>Nocardiaceae</taxon>
        <taxon>Rhodococcus</taxon>
    </lineage>
</organism>
<dbReference type="Pfam" id="PF01032">
    <property type="entry name" value="FecCD"/>
    <property type="match status" value="1"/>
</dbReference>
<evidence type="ECO:0000256" key="9">
    <source>
        <dbReference type="SAM" id="Phobius"/>
    </source>
</evidence>
<evidence type="ECO:0000313" key="10">
    <source>
        <dbReference type="EMBL" id="EOM75048.1"/>
    </source>
</evidence>
<dbReference type="InterPro" id="IPR000522">
    <property type="entry name" value="ABC_transptr_permease_BtuC"/>
</dbReference>
<gene>
    <name evidence="10" type="ORF">Rrhod_3661</name>
</gene>
<dbReference type="eggNOG" id="COG4779">
    <property type="taxonomic scope" value="Bacteria"/>
</dbReference>
<feature type="transmembrane region" description="Helical" evidence="9">
    <location>
        <begin position="41"/>
        <end position="68"/>
    </location>
</feature>
<feature type="compositionally biased region" description="Low complexity" evidence="8">
    <location>
        <begin position="7"/>
        <end position="25"/>
    </location>
</feature>
<evidence type="ECO:0000256" key="6">
    <source>
        <dbReference type="ARBA" id="ARBA00022989"/>
    </source>
</evidence>
<keyword evidence="7 9" id="KW-0472">Membrane</keyword>
<evidence type="ECO:0000256" key="3">
    <source>
        <dbReference type="ARBA" id="ARBA00022448"/>
    </source>
</evidence>
<comment type="caution">
    <text evidence="10">The sequence shown here is derived from an EMBL/GenBank/DDBJ whole genome shotgun (WGS) entry which is preliminary data.</text>
</comment>
<protein>
    <submittedName>
        <fullName evidence="10">Putative ABC transporter integral membrane subunit IupB</fullName>
    </submittedName>
</protein>
<feature type="transmembrane region" description="Helical" evidence="9">
    <location>
        <begin position="321"/>
        <end position="341"/>
    </location>
</feature>
<dbReference type="CDD" id="cd06550">
    <property type="entry name" value="TM_ABC_iron-siderophores_like"/>
    <property type="match status" value="1"/>
</dbReference>
<dbReference type="GO" id="GO:0005886">
    <property type="term" value="C:plasma membrane"/>
    <property type="evidence" value="ECO:0007669"/>
    <property type="project" value="UniProtKB-SubCell"/>
</dbReference>
<comment type="similarity">
    <text evidence="2">Belongs to the binding-protein-dependent transport system permease family. FecCD subfamily.</text>
</comment>
<keyword evidence="3" id="KW-0813">Transport</keyword>
<feature type="transmembrane region" description="Helical" evidence="9">
    <location>
        <begin position="348"/>
        <end position="369"/>
    </location>
</feature>
<dbReference type="AlphaFoldDB" id="R7WIM2"/>
<dbReference type="GO" id="GO:0022857">
    <property type="term" value="F:transmembrane transporter activity"/>
    <property type="evidence" value="ECO:0007669"/>
    <property type="project" value="InterPro"/>
</dbReference>
<evidence type="ECO:0000256" key="5">
    <source>
        <dbReference type="ARBA" id="ARBA00022692"/>
    </source>
</evidence>
<dbReference type="InterPro" id="IPR037294">
    <property type="entry name" value="ABC_BtuC-like"/>
</dbReference>
<evidence type="ECO:0000256" key="7">
    <source>
        <dbReference type="ARBA" id="ARBA00023136"/>
    </source>
</evidence>
<dbReference type="GO" id="GO:0033214">
    <property type="term" value="P:siderophore-iron import into cell"/>
    <property type="evidence" value="ECO:0007669"/>
    <property type="project" value="TreeGrafter"/>
</dbReference>
<dbReference type="PANTHER" id="PTHR30472">
    <property type="entry name" value="FERRIC ENTEROBACTIN TRANSPORT SYSTEM PERMEASE PROTEIN"/>
    <property type="match status" value="1"/>
</dbReference>
<dbReference type="Gene3D" id="1.10.3470.10">
    <property type="entry name" value="ABC transporter involved in vitamin B12 uptake, BtuC"/>
    <property type="match status" value="1"/>
</dbReference>
<evidence type="ECO:0000256" key="4">
    <source>
        <dbReference type="ARBA" id="ARBA00022475"/>
    </source>
</evidence>
<feature type="transmembrane region" description="Helical" evidence="9">
    <location>
        <begin position="238"/>
        <end position="263"/>
    </location>
</feature>
<comment type="subcellular location">
    <subcellularLocation>
        <location evidence="1">Cell membrane</location>
        <topology evidence="1">Multi-pass membrane protein</topology>
    </subcellularLocation>
</comment>
<reference evidence="10 11" key="1">
    <citation type="journal article" date="2013" name="Genome Announc.">
        <title>Draft Genome Sequence of Rhodococcus rhodnii Strain LMG5362, a Symbiont of Rhodnius prolixus (Hemiptera, Reduviidae, Triatominae), the Principle Vector of Trypanosoma cruzi.</title>
        <authorList>
            <person name="Pachebat J.A."/>
            <person name="van Keulen G."/>
            <person name="Whitten M.M."/>
            <person name="Girdwood S."/>
            <person name="Del Sol R."/>
            <person name="Dyson P.J."/>
            <person name="Facey P.D."/>
        </authorList>
    </citation>
    <scope>NUCLEOTIDE SEQUENCE [LARGE SCALE GENOMIC DNA]</scope>
    <source>
        <strain evidence="10 11">LMG 5362</strain>
    </source>
</reference>
<dbReference type="SUPFAM" id="SSF81345">
    <property type="entry name" value="ABC transporter involved in vitamin B12 uptake, BtuC"/>
    <property type="match status" value="1"/>
</dbReference>
<evidence type="ECO:0000256" key="8">
    <source>
        <dbReference type="SAM" id="MobiDB-lite"/>
    </source>
</evidence>
<accession>R7WIM2</accession>
<name>R7WIM2_9NOCA</name>
<dbReference type="PATRIC" id="fig|1273125.3.peg.3488"/>
<keyword evidence="6 9" id="KW-1133">Transmembrane helix</keyword>
<dbReference type="PANTHER" id="PTHR30472:SF24">
    <property type="entry name" value="FERRIC ENTEROBACTIN TRANSPORT SYSTEM PERMEASE PROTEIN FEPG"/>
    <property type="match status" value="1"/>
</dbReference>
<feature type="transmembrane region" description="Helical" evidence="9">
    <location>
        <begin position="284"/>
        <end position="309"/>
    </location>
</feature>
<keyword evidence="4" id="KW-1003">Cell membrane</keyword>
<evidence type="ECO:0000256" key="2">
    <source>
        <dbReference type="ARBA" id="ARBA00007935"/>
    </source>
</evidence>
<proteinExistence type="inferred from homology"/>
<dbReference type="Proteomes" id="UP000013525">
    <property type="component" value="Unassembled WGS sequence"/>
</dbReference>
<feature type="transmembrane region" description="Helical" evidence="9">
    <location>
        <begin position="132"/>
        <end position="156"/>
    </location>
</feature>
<evidence type="ECO:0000313" key="11">
    <source>
        <dbReference type="Proteomes" id="UP000013525"/>
    </source>
</evidence>
<keyword evidence="5 9" id="KW-0812">Transmembrane</keyword>
<keyword evidence="11" id="KW-1185">Reference proteome</keyword>